<evidence type="ECO:0000256" key="2">
    <source>
        <dbReference type="ARBA" id="ARBA00022729"/>
    </source>
</evidence>
<dbReference type="InterPro" id="IPR001611">
    <property type="entry name" value="Leu-rich_rpt"/>
</dbReference>
<dbReference type="Gene3D" id="3.80.10.10">
    <property type="entry name" value="Ribonuclease Inhibitor"/>
    <property type="match status" value="1"/>
</dbReference>
<dbReference type="OrthoDB" id="26525at2759"/>
<feature type="compositionally biased region" description="Basic and acidic residues" evidence="4">
    <location>
        <begin position="698"/>
        <end position="708"/>
    </location>
</feature>
<dbReference type="SMART" id="SM00369">
    <property type="entry name" value="LRR_TYP"/>
    <property type="match status" value="5"/>
</dbReference>
<evidence type="ECO:0000256" key="5">
    <source>
        <dbReference type="SAM" id="Phobius"/>
    </source>
</evidence>
<name>A0A154PK89_DUFNO</name>
<evidence type="ECO:0000256" key="3">
    <source>
        <dbReference type="ARBA" id="ARBA00022737"/>
    </source>
</evidence>
<evidence type="ECO:0000313" key="8">
    <source>
        <dbReference type="Proteomes" id="UP000076502"/>
    </source>
</evidence>
<dbReference type="Proteomes" id="UP000076502">
    <property type="component" value="Unassembled WGS sequence"/>
</dbReference>
<dbReference type="InterPro" id="IPR003591">
    <property type="entry name" value="Leu-rich_rpt_typical-subtyp"/>
</dbReference>
<feature type="non-terminal residue" evidence="7">
    <location>
        <position position="1"/>
    </location>
</feature>
<feature type="domain" description="LRRCT" evidence="6">
    <location>
        <begin position="323"/>
        <end position="370"/>
    </location>
</feature>
<keyword evidence="2" id="KW-0732">Signal</keyword>
<evidence type="ECO:0000256" key="4">
    <source>
        <dbReference type="SAM" id="MobiDB-lite"/>
    </source>
</evidence>
<keyword evidence="5 7" id="KW-0812">Transmembrane</keyword>
<dbReference type="InterPro" id="IPR050541">
    <property type="entry name" value="LRR_TM_domain-containing"/>
</dbReference>
<evidence type="ECO:0000259" key="6">
    <source>
        <dbReference type="SMART" id="SM00082"/>
    </source>
</evidence>
<dbReference type="SUPFAM" id="SSF52058">
    <property type="entry name" value="L domain-like"/>
    <property type="match status" value="1"/>
</dbReference>
<dbReference type="STRING" id="178035.A0A154PK89"/>
<dbReference type="AlphaFoldDB" id="A0A154PK89"/>
<keyword evidence="1" id="KW-0433">Leucine-rich repeat</keyword>
<feature type="region of interest" description="Disordered" evidence="4">
    <location>
        <begin position="672"/>
        <end position="708"/>
    </location>
</feature>
<gene>
    <name evidence="7" type="ORF">WN55_03793</name>
</gene>
<organism evidence="7 8">
    <name type="scientific">Dufourea novaeangliae</name>
    <name type="common">Sweat bee</name>
    <dbReference type="NCBI Taxonomy" id="178035"/>
    <lineage>
        <taxon>Eukaryota</taxon>
        <taxon>Metazoa</taxon>
        <taxon>Ecdysozoa</taxon>
        <taxon>Arthropoda</taxon>
        <taxon>Hexapoda</taxon>
        <taxon>Insecta</taxon>
        <taxon>Pterygota</taxon>
        <taxon>Neoptera</taxon>
        <taxon>Endopterygota</taxon>
        <taxon>Hymenoptera</taxon>
        <taxon>Apocrita</taxon>
        <taxon>Aculeata</taxon>
        <taxon>Apoidea</taxon>
        <taxon>Anthophila</taxon>
        <taxon>Halictidae</taxon>
        <taxon>Rophitinae</taxon>
        <taxon>Dufourea</taxon>
    </lineage>
</organism>
<dbReference type="GO" id="GO:0005886">
    <property type="term" value="C:plasma membrane"/>
    <property type="evidence" value="ECO:0007669"/>
    <property type="project" value="TreeGrafter"/>
</dbReference>
<accession>A0A154PK89</accession>
<dbReference type="EMBL" id="KQ434943">
    <property type="protein sequence ID" value="KZC12279.1"/>
    <property type="molecule type" value="Genomic_DNA"/>
</dbReference>
<dbReference type="PANTHER" id="PTHR24369">
    <property type="entry name" value="ANTIGEN BSP, PUTATIVE-RELATED"/>
    <property type="match status" value="1"/>
</dbReference>
<reference evidence="7 8" key="1">
    <citation type="submission" date="2015-07" db="EMBL/GenBank/DDBJ databases">
        <title>The genome of Dufourea novaeangliae.</title>
        <authorList>
            <person name="Pan H."/>
            <person name="Kapheim K."/>
        </authorList>
    </citation>
    <scope>NUCLEOTIDE SEQUENCE [LARGE SCALE GENOMIC DNA]</scope>
    <source>
        <strain evidence="7">0120121106</strain>
        <tissue evidence="7">Whole body</tissue>
    </source>
</reference>
<keyword evidence="3" id="KW-0677">Repeat</keyword>
<dbReference type="InterPro" id="IPR032675">
    <property type="entry name" value="LRR_dom_sf"/>
</dbReference>
<protein>
    <submittedName>
        <fullName evidence="7">Leucine-rich repeat transmembrane protein FLRT1</fullName>
    </submittedName>
</protein>
<feature type="transmembrane region" description="Helical" evidence="5">
    <location>
        <begin position="6"/>
        <end position="25"/>
    </location>
</feature>
<dbReference type="Pfam" id="PF13855">
    <property type="entry name" value="LRR_8"/>
    <property type="match status" value="1"/>
</dbReference>
<keyword evidence="5" id="KW-1133">Transmembrane helix</keyword>
<proteinExistence type="predicted"/>
<dbReference type="InterPro" id="IPR000483">
    <property type="entry name" value="Cys-rich_flank_reg_C"/>
</dbReference>
<keyword evidence="5" id="KW-0472">Membrane</keyword>
<dbReference type="SMART" id="SM00082">
    <property type="entry name" value="LRRCT"/>
    <property type="match status" value="1"/>
</dbReference>
<evidence type="ECO:0000313" key="7">
    <source>
        <dbReference type="EMBL" id="KZC12279.1"/>
    </source>
</evidence>
<keyword evidence="8" id="KW-1185">Reference proteome</keyword>
<feature type="transmembrane region" description="Helical" evidence="5">
    <location>
        <begin position="544"/>
        <end position="567"/>
    </location>
</feature>
<evidence type="ECO:0000256" key="1">
    <source>
        <dbReference type="ARBA" id="ARBA00022614"/>
    </source>
</evidence>
<sequence length="708" mass="79135">DCSFVAWQKLLVAAVALGTTGLLIWPRYGRLQITNVKNDTANHVSTISNTNTEFDRNFESVLDQRINSNYCRIKSCSTIICSSNPESSDAGAVASDYIETIFKAECKNTKSVKLSFDSCTFTENALRKNWLRTNLSIEELTLDSCSLREIEDDVFALSIFEATKRIVLTNNKFTSLRKAVFRHLTTLEELSIRDNIVSQAEFNLLETVANSLVILELNRAINDTEVLRNILGGGTLSKVQILSLRRNTIPVISHELFVGVPAVVSLYLEDSRIKTVSRRAFDPIAYSIEQLFITGNMITSLPTGLFDSILRAKRNFRMAIHNNPWNCECNLKWLQDLKTNSPSIFNEDLYCSTPEMNAGKSFNRAEFCPSDSTIPTTLVENSSTASTNHNPEHPTTTEISATTGTVASPVIAINCSFAKSYIQKSLLSTTSRKLLSTDVQLPSRLTDFFVLKTTDRYILINLPNLDKAAKLFWFNNDDVEGSVSCAKNIRHAYLVQNIDQQTTYTICLLRDNEDTVSPLNCLAVTTGSAYESRTWLTNSDKAEAISLLAVSFALLFLVGVVVTYLVIMKYPSLLRCSKRVMLVKKNNVDAIVLPKGVHVDRKERRFGTVTPANNKFEDGYITPLPPVPVPLPRVSRISRVSLQSDLNSYVSELEATETQLASWRLTRLNSELEKQKSDAPPLPPHPSNEIQSLSLAVESKDENLEYDI</sequence>
<dbReference type="PANTHER" id="PTHR24369:SF210">
    <property type="entry name" value="CHAOPTIN-RELATED"/>
    <property type="match status" value="1"/>
</dbReference>